<dbReference type="Pfam" id="PF00989">
    <property type="entry name" value="PAS"/>
    <property type="match status" value="1"/>
</dbReference>
<evidence type="ECO:0000259" key="18">
    <source>
        <dbReference type="PROSITE" id="PS50112"/>
    </source>
</evidence>
<evidence type="ECO:0000256" key="4">
    <source>
        <dbReference type="ARBA" id="ARBA00022553"/>
    </source>
</evidence>
<keyword evidence="9" id="KW-0677">Repeat</keyword>
<keyword evidence="5" id="KW-0716">Sensory transduction</keyword>
<dbReference type="Pfam" id="PF13188">
    <property type="entry name" value="PAS_8"/>
    <property type="match status" value="1"/>
</dbReference>
<feature type="domain" description="PAC" evidence="19">
    <location>
        <begin position="432"/>
        <end position="485"/>
    </location>
</feature>
<gene>
    <name evidence="20" type="ORF">G3570_10675</name>
</gene>
<evidence type="ECO:0000313" key="21">
    <source>
        <dbReference type="Proteomes" id="UP000473278"/>
    </source>
</evidence>
<keyword evidence="13" id="KW-0157">Chromophore</keyword>
<dbReference type="GO" id="GO:0006355">
    <property type="term" value="P:regulation of DNA-templated transcription"/>
    <property type="evidence" value="ECO:0007669"/>
    <property type="project" value="InterPro"/>
</dbReference>
<evidence type="ECO:0000256" key="7">
    <source>
        <dbReference type="ARBA" id="ARBA00022643"/>
    </source>
</evidence>
<keyword evidence="12" id="KW-0067">ATP-binding</keyword>
<evidence type="ECO:0000259" key="17">
    <source>
        <dbReference type="PROSITE" id="PS50109"/>
    </source>
</evidence>
<dbReference type="InterPro" id="IPR005467">
    <property type="entry name" value="His_kinase_dom"/>
</dbReference>
<keyword evidence="4" id="KW-0597">Phosphoprotein</keyword>
<keyword evidence="14" id="KW-0843">Virulence</keyword>
<dbReference type="SMART" id="SM00911">
    <property type="entry name" value="HWE_HK"/>
    <property type="match status" value="1"/>
</dbReference>
<dbReference type="GO" id="GO:0005524">
    <property type="term" value="F:ATP binding"/>
    <property type="evidence" value="ECO:0007669"/>
    <property type="project" value="UniProtKB-KW"/>
</dbReference>
<keyword evidence="21" id="KW-1185">Reference proteome</keyword>
<dbReference type="InterPro" id="IPR011102">
    <property type="entry name" value="Sig_transdc_His_kinase_HWE"/>
</dbReference>
<feature type="domain" description="PAS" evidence="18">
    <location>
        <begin position="233"/>
        <end position="308"/>
    </location>
</feature>
<dbReference type="AlphaFoldDB" id="A0A6M1SPS2"/>
<evidence type="ECO:0000256" key="1">
    <source>
        <dbReference type="ARBA" id="ARBA00000085"/>
    </source>
</evidence>
<dbReference type="PROSITE" id="PS50109">
    <property type="entry name" value="HIS_KIN"/>
    <property type="match status" value="1"/>
</dbReference>
<dbReference type="InterPro" id="IPR000700">
    <property type="entry name" value="PAS-assoc_C"/>
</dbReference>
<dbReference type="PANTHER" id="PTHR41523">
    <property type="entry name" value="TWO-COMPONENT SYSTEM SENSOR PROTEIN"/>
    <property type="match status" value="1"/>
</dbReference>
<dbReference type="Gene3D" id="3.30.565.10">
    <property type="entry name" value="Histidine kinase-like ATPase, C-terminal domain"/>
    <property type="match status" value="1"/>
</dbReference>
<dbReference type="NCBIfam" id="TIGR00229">
    <property type="entry name" value="sensory_box"/>
    <property type="match status" value="4"/>
</dbReference>
<dbReference type="InterPro" id="IPR000014">
    <property type="entry name" value="PAS"/>
</dbReference>
<dbReference type="InterPro" id="IPR011495">
    <property type="entry name" value="Sig_transdc_His_kin_sub2_dim/P"/>
</dbReference>
<comment type="caution">
    <text evidence="20">The sequence shown here is derived from an EMBL/GenBank/DDBJ whole genome shotgun (WGS) entry which is preliminary data.</text>
</comment>
<evidence type="ECO:0000256" key="12">
    <source>
        <dbReference type="ARBA" id="ARBA00022840"/>
    </source>
</evidence>
<feature type="domain" description="PAS" evidence="18">
    <location>
        <begin position="361"/>
        <end position="431"/>
    </location>
</feature>
<keyword evidence="7" id="KW-0288">FMN</keyword>
<dbReference type="EMBL" id="JAALLT010000003">
    <property type="protein sequence ID" value="NGP77099.1"/>
    <property type="molecule type" value="Genomic_DNA"/>
</dbReference>
<proteinExistence type="predicted"/>
<organism evidence="20 21">
    <name type="scientific">Halalkalibaculum roseum</name>
    <dbReference type="NCBI Taxonomy" id="2709311"/>
    <lineage>
        <taxon>Bacteria</taxon>
        <taxon>Pseudomonadati</taxon>
        <taxon>Balneolota</taxon>
        <taxon>Balneolia</taxon>
        <taxon>Balneolales</taxon>
        <taxon>Balneolaceae</taxon>
        <taxon>Halalkalibaculum</taxon>
    </lineage>
</organism>
<keyword evidence="11" id="KW-0418">Kinase</keyword>
<dbReference type="Pfam" id="PF13426">
    <property type="entry name" value="PAS_9"/>
    <property type="match status" value="2"/>
</dbReference>
<dbReference type="InterPro" id="IPR036890">
    <property type="entry name" value="HATPase_C_sf"/>
</dbReference>
<evidence type="ECO:0000256" key="8">
    <source>
        <dbReference type="ARBA" id="ARBA00022679"/>
    </source>
</evidence>
<dbReference type="SMART" id="SM00086">
    <property type="entry name" value="PAC"/>
    <property type="match status" value="3"/>
</dbReference>
<reference evidence="20 21" key="1">
    <citation type="submission" date="2020-02" db="EMBL/GenBank/DDBJ databases">
        <title>Balneolaceae bacterium YR4-1, complete genome.</title>
        <authorList>
            <person name="Li Y."/>
            <person name="Wu S."/>
        </authorList>
    </citation>
    <scope>NUCLEOTIDE SEQUENCE [LARGE SCALE GENOMIC DNA]</scope>
    <source>
        <strain evidence="20 21">YR4-1</strain>
    </source>
</reference>
<feature type="domain" description="PAS" evidence="18">
    <location>
        <begin position="111"/>
        <end position="183"/>
    </location>
</feature>
<dbReference type="InterPro" id="IPR003594">
    <property type="entry name" value="HATPase_dom"/>
</dbReference>
<dbReference type="SMART" id="SM00387">
    <property type="entry name" value="HATPase_c"/>
    <property type="match status" value="1"/>
</dbReference>
<evidence type="ECO:0000259" key="19">
    <source>
        <dbReference type="PROSITE" id="PS50113"/>
    </source>
</evidence>
<dbReference type="GO" id="GO:0004673">
    <property type="term" value="F:protein histidine kinase activity"/>
    <property type="evidence" value="ECO:0007669"/>
    <property type="project" value="UniProtKB-EC"/>
</dbReference>
<keyword evidence="10" id="KW-0547">Nucleotide-binding</keyword>
<keyword evidence="8" id="KW-0808">Transferase</keyword>
<keyword evidence="15" id="KW-0675">Receptor</keyword>
<feature type="domain" description="PAS" evidence="18">
    <location>
        <begin position="1"/>
        <end position="31"/>
    </location>
</feature>
<accession>A0A6M1SPS2</accession>
<evidence type="ECO:0000256" key="5">
    <source>
        <dbReference type="ARBA" id="ARBA00022606"/>
    </source>
</evidence>
<dbReference type="PROSITE" id="PS50113">
    <property type="entry name" value="PAC"/>
    <property type="match status" value="2"/>
</dbReference>
<dbReference type="PROSITE" id="PS50112">
    <property type="entry name" value="PAS"/>
    <property type="match status" value="4"/>
</dbReference>
<dbReference type="SUPFAM" id="SSF55874">
    <property type="entry name" value="ATPase domain of HSP90 chaperone/DNA topoisomerase II/histidine kinase"/>
    <property type="match status" value="1"/>
</dbReference>
<feature type="domain" description="Histidine kinase" evidence="17">
    <location>
        <begin position="496"/>
        <end position="691"/>
    </location>
</feature>
<feature type="region of interest" description="Disordered" evidence="16">
    <location>
        <begin position="688"/>
        <end position="714"/>
    </location>
</feature>
<comment type="catalytic activity">
    <reaction evidence="1">
        <text>ATP + protein L-histidine = ADP + protein N-phospho-L-histidine.</text>
        <dbReference type="EC" id="2.7.13.3"/>
    </reaction>
</comment>
<keyword evidence="3" id="KW-0600">Photoreceptor protein</keyword>
<evidence type="ECO:0000256" key="2">
    <source>
        <dbReference type="ARBA" id="ARBA00012438"/>
    </source>
</evidence>
<keyword evidence="6" id="KW-0285">Flavoprotein</keyword>
<evidence type="ECO:0000256" key="16">
    <source>
        <dbReference type="SAM" id="MobiDB-lite"/>
    </source>
</evidence>
<dbReference type="SUPFAM" id="SSF55785">
    <property type="entry name" value="PYP-like sensor domain (PAS domain)"/>
    <property type="match status" value="4"/>
</dbReference>
<evidence type="ECO:0000256" key="9">
    <source>
        <dbReference type="ARBA" id="ARBA00022737"/>
    </source>
</evidence>
<protein>
    <recommendedName>
        <fullName evidence="2">histidine kinase</fullName>
        <ecNumber evidence="2">2.7.13.3</ecNumber>
    </recommendedName>
</protein>
<dbReference type="SMART" id="SM00091">
    <property type="entry name" value="PAS"/>
    <property type="match status" value="3"/>
</dbReference>
<dbReference type="Proteomes" id="UP000473278">
    <property type="component" value="Unassembled WGS sequence"/>
</dbReference>
<dbReference type="EC" id="2.7.13.3" evidence="2"/>
<dbReference type="InterPro" id="IPR001610">
    <property type="entry name" value="PAC"/>
</dbReference>
<feature type="compositionally biased region" description="Polar residues" evidence="16">
    <location>
        <begin position="688"/>
        <end position="698"/>
    </location>
</feature>
<evidence type="ECO:0000256" key="11">
    <source>
        <dbReference type="ARBA" id="ARBA00022777"/>
    </source>
</evidence>
<evidence type="ECO:0000256" key="3">
    <source>
        <dbReference type="ARBA" id="ARBA00022543"/>
    </source>
</evidence>
<sequence>MFIYDLDSNKIRKANDAAFRVYGYDEDEMIGLSIAKLGEKEDSLFSINSSTGFEDNLFESKPIRHKDKDGNSFKVKISYQDLEKEKDSARLRLVVIHDITRKRNISEQGKAYDELNHLIQNSPLAMVRWDKNFRIEEWSDRAEEMTGFKKEEVVGKTPYIFDFYNVKDIFRIAKKIQGFLNGSNDRDQFETKIYTKDRSIIDIKIHGSAIRDESGKLVSVLTFIEDYSQHKKVEERYRQLFESATDGICILKDNKIIDCNSKLEKIFGAARDKIIGRTPIDFSPEKQPDGSDSAEKGFGKINLALQGTPQQFSWKHKTWDGKLVDSEVNLNRVEINNEMHIQAIVRDMTKQKENERKIALRGELFTQLFQNSPIGIVMMNNENKVTMANAAFEEMFGYSFEELEGKNVDDLIVSRNKKGEAEHITDATHHGKQFNMESVRIAKDGTPLDVIIGGIPVYNEGKQVAIYGMYVDITERKSSEKLLQRSLKEKEILLAEVHHRVKNNLAIVSGLLQLQTFNVEEDEQLKKHLQDSQLRIHSMAIVHEMLYQSETLSEIEVSRYMTKLGEVVSDTLQPDNKNIEVTTDADEIMLNVNQAIPCALIVNELITNAFEYAFEGKQKGNIRINVHQQGKKILTEVRDDGIGLPKDFDKKKQNSLGIYLVNTLGEQLEADVDVDSGDWGTSFSFSFAKSDKPGSSSSHKIHRDGVQRQELMAE</sequence>
<dbReference type="GO" id="GO:0009881">
    <property type="term" value="F:photoreceptor activity"/>
    <property type="evidence" value="ECO:0007669"/>
    <property type="project" value="UniProtKB-KW"/>
</dbReference>
<evidence type="ECO:0000256" key="10">
    <source>
        <dbReference type="ARBA" id="ARBA00022741"/>
    </source>
</evidence>
<evidence type="ECO:0000256" key="14">
    <source>
        <dbReference type="ARBA" id="ARBA00023026"/>
    </source>
</evidence>
<dbReference type="InterPro" id="IPR035965">
    <property type="entry name" value="PAS-like_dom_sf"/>
</dbReference>
<feature type="domain" description="PAC" evidence="19">
    <location>
        <begin position="187"/>
        <end position="239"/>
    </location>
</feature>
<name>A0A6M1SPS2_9BACT</name>
<evidence type="ECO:0000256" key="6">
    <source>
        <dbReference type="ARBA" id="ARBA00022630"/>
    </source>
</evidence>
<evidence type="ECO:0000256" key="13">
    <source>
        <dbReference type="ARBA" id="ARBA00022991"/>
    </source>
</evidence>
<evidence type="ECO:0000313" key="20">
    <source>
        <dbReference type="EMBL" id="NGP77099.1"/>
    </source>
</evidence>
<evidence type="ECO:0000256" key="15">
    <source>
        <dbReference type="ARBA" id="ARBA00023170"/>
    </source>
</evidence>
<dbReference type="Pfam" id="PF02518">
    <property type="entry name" value="HATPase_c"/>
    <property type="match status" value="1"/>
</dbReference>
<dbReference type="Pfam" id="PF07568">
    <property type="entry name" value="HisKA_2"/>
    <property type="match status" value="1"/>
</dbReference>
<dbReference type="Gene3D" id="3.30.450.20">
    <property type="entry name" value="PAS domain"/>
    <property type="match status" value="4"/>
</dbReference>
<dbReference type="CDD" id="cd00130">
    <property type="entry name" value="PAS"/>
    <property type="match status" value="4"/>
</dbReference>
<dbReference type="PANTHER" id="PTHR41523:SF8">
    <property type="entry name" value="ETHYLENE RESPONSE SENSOR PROTEIN"/>
    <property type="match status" value="1"/>
</dbReference>
<dbReference type="InterPro" id="IPR013767">
    <property type="entry name" value="PAS_fold"/>
</dbReference>